<protein>
    <recommendedName>
        <fullName evidence="5">Membrane-anchored protein</fullName>
    </recommendedName>
</protein>
<evidence type="ECO:0000256" key="1">
    <source>
        <dbReference type="SAM" id="MobiDB-lite"/>
    </source>
</evidence>
<dbReference type="AlphaFoldDB" id="A0AA37HQK9"/>
<feature type="transmembrane region" description="Helical" evidence="2">
    <location>
        <begin position="177"/>
        <end position="198"/>
    </location>
</feature>
<feature type="compositionally biased region" description="Polar residues" evidence="1">
    <location>
        <begin position="1"/>
        <end position="13"/>
    </location>
</feature>
<feature type="transmembrane region" description="Helical" evidence="2">
    <location>
        <begin position="50"/>
        <end position="74"/>
    </location>
</feature>
<dbReference type="InterPro" id="IPR007136">
    <property type="entry name" value="DUF347"/>
</dbReference>
<organism evidence="3 4">
    <name type="scientific">Methylobacterium gregans</name>
    <dbReference type="NCBI Taxonomy" id="374424"/>
    <lineage>
        <taxon>Bacteria</taxon>
        <taxon>Pseudomonadati</taxon>
        <taxon>Pseudomonadota</taxon>
        <taxon>Alphaproteobacteria</taxon>
        <taxon>Hyphomicrobiales</taxon>
        <taxon>Methylobacteriaceae</taxon>
        <taxon>Methylobacterium</taxon>
    </lineage>
</organism>
<accession>A0AA37HQK9</accession>
<dbReference type="RefSeq" id="WP_003596874.1">
    <property type="nucleotide sequence ID" value="NZ_BPQM01000072.1"/>
</dbReference>
<reference evidence="3" key="1">
    <citation type="journal article" date="2016" name="Front. Microbiol.">
        <title>Genome Sequence of the Piezophilic, Mesophilic Sulfate-Reducing Bacterium Desulfovibrio indicus J2T.</title>
        <authorList>
            <person name="Cao J."/>
            <person name="Maignien L."/>
            <person name="Shao Z."/>
            <person name="Alain K."/>
            <person name="Jebbar M."/>
        </authorList>
    </citation>
    <scope>NUCLEOTIDE SEQUENCE</scope>
    <source>
        <strain evidence="3">NBRC 103626</strain>
    </source>
</reference>
<evidence type="ECO:0008006" key="5">
    <source>
        <dbReference type="Google" id="ProtNLM"/>
    </source>
</evidence>
<dbReference type="EMBL" id="BPQM01000072">
    <property type="protein sequence ID" value="GJD79835.1"/>
    <property type="molecule type" value="Genomic_DNA"/>
</dbReference>
<comment type="caution">
    <text evidence="3">The sequence shown here is derived from an EMBL/GenBank/DDBJ whole genome shotgun (WGS) entry which is preliminary data.</text>
</comment>
<dbReference type="Proteomes" id="UP001055108">
    <property type="component" value="Unassembled WGS sequence"/>
</dbReference>
<reference evidence="3" key="2">
    <citation type="submission" date="2021-08" db="EMBL/GenBank/DDBJ databases">
        <authorList>
            <person name="Tani A."/>
            <person name="Ola A."/>
            <person name="Ogura Y."/>
            <person name="Katsura K."/>
            <person name="Hayashi T."/>
        </authorList>
    </citation>
    <scope>NUCLEOTIDE SEQUENCE</scope>
    <source>
        <strain evidence="3">NBRC 103626</strain>
    </source>
</reference>
<keyword evidence="2" id="KW-0812">Transmembrane</keyword>
<feature type="region of interest" description="Disordered" evidence="1">
    <location>
        <begin position="1"/>
        <end position="23"/>
    </location>
</feature>
<feature type="transmembrane region" description="Helical" evidence="2">
    <location>
        <begin position="152"/>
        <end position="171"/>
    </location>
</feature>
<name>A0AA37HQK9_9HYPH</name>
<feature type="transmembrane region" description="Helical" evidence="2">
    <location>
        <begin position="111"/>
        <end position="132"/>
    </location>
</feature>
<keyword evidence="4" id="KW-1185">Reference proteome</keyword>
<evidence type="ECO:0000313" key="4">
    <source>
        <dbReference type="Proteomes" id="UP001055108"/>
    </source>
</evidence>
<feature type="transmembrane region" description="Helical" evidence="2">
    <location>
        <begin position="86"/>
        <end position="105"/>
    </location>
</feature>
<evidence type="ECO:0000313" key="3">
    <source>
        <dbReference type="EMBL" id="GJD79835.1"/>
    </source>
</evidence>
<dbReference type="Pfam" id="PF03988">
    <property type="entry name" value="DUF347"/>
    <property type="match status" value="3"/>
</dbReference>
<evidence type="ECO:0000256" key="2">
    <source>
        <dbReference type="SAM" id="Phobius"/>
    </source>
</evidence>
<keyword evidence="2" id="KW-0472">Membrane</keyword>
<sequence>MSQPSLSHGSPMQPTERPGHVEPAKVPEATAGFWAIKIVATTLGEVGGNAVTLTLGLGYLAGTAIFGAALAVLLAAQVRADRFHPILYWAVVTATTLAGTTLADFCDRSLGIGYAGGSLVLLGSVVATLILWKRTLGTVAVETVRSPRAEGFYWATVMFSQTLGTALGDWMADSSGLGYNGSALLILVALAVVTALHLRTRVSRPMLFWTAFVLTRPLGATLANSLDKPVASGGLGIDDITISGVLALVMAGARPPHPAACRSPGGLRRRAVRFFSKKEQVRWTTVTNAP</sequence>
<gene>
    <name evidence="3" type="ORF">NBEOAGPD_3065</name>
</gene>
<proteinExistence type="predicted"/>
<keyword evidence="2" id="KW-1133">Transmembrane helix</keyword>